<gene>
    <name evidence="1" type="ORF">EEDITHA_LOCUS1423</name>
</gene>
<evidence type="ECO:0000313" key="2">
    <source>
        <dbReference type="Proteomes" id="UP001153954"/>
    </source>
</evidence>
<dbReference type="PANTHER" id="PTHR47027">
    <property type="entry name" value="REVERSE TRANSCRIPTASE DOMAIN-CONTAINING PROTEIN"/>
    <property type="match status" value="1"/>
</dbReference>
<dbReference type="AlphaFoldDB" id="A0AAU9TH79"/>
<evidence type="ECO:0000313" key="1">
    <source>
        <dbReference type="EMBL" id="CAH2084892.1"/>
    </source>
</evidence>
<comment type="caution">
    <text evidence="1">The sequence shown here is derived from an EMBL/GenBank/DDBJ whole genome shotgun (WGS) entry which is preliminary data.</text>
</comment>
<accession>A0AAU9TH79</accession>
<name>A0AAU9TH79_EUPED</name>
<reference evidence="1" key="1">
    <citation type="submission" date="2022-03" db="EMBL/GenBank/DDBJ databases">
        <authorList>
            <person name="Tunstrom K."/>
        </authorList>
    </citation>
    <scope>NUCLEOTIDE SEQUENCE</scope>
</reference>
<organism evidence="1 2">
    <name type="scientific">Euphydryas editha</name>
    <name type="common">Edith's checkerspot</name>
    <dbReference type="NCBI Taxonomy" id="104508"/>
    <lineage>
        <taxon>Eukaryota</taxon>
        <taxon>Metazoa</taxon>
        <taxon>Ecdysozoa</taxon>
        <taxon>Arthropoda</taxon>
        <taxon>Hexapoda</taxon>
        <taxon>Insecta</taxon>
        <taxon>Pterygota</taxon>
        <taxon>Neoptera</taxon>
        <taxon>Endopterygota</taxon>
        <taxon>Lepidoptera</taxon>
        <taxon>Glossata</taxon>
        <taxon>Ditrysia</taxon>
        <taxon>Papilionoidea</taxon>
        <taxon>Nymphalidae</taxon>
        <taxon>Nymphalinae</taxon>
        <taxon>Euphydryas</taxon>
    </lineage>
</organism>
<dbReference type="Proteomes" id="UP001153954">
    <property type="component" value="Unassembled WGS sequence"/>
</dbReference>
<proteinExistence type="predicted"/>
<evidence type="ECO:0008006" key="3">
    <source>
        <dbReference type="Google" id="ProtNLM"/>
    </source>
</evidence>
<keyword evidence="2" id="KW-1185">Reference proteome</keyword>
<dbReference type="EMBL" id="CAKOGL010000003">
    <property type="protein sequence ID" value="CAH2084892.1"/>
    <property type="molecule type" value="Genomic_DNA"/>
</dbReference>
<sequence length="100" mass="11273">MSVGGRKISNLRYADDTTLLASTRDITIGGCKVVESYVYLGSTITNTGGCEDETRRRCAVTRSSVEKLTKIWKDRKITKNTKIRLMRCLVFPIFLYGTET</sequence>
<protein>
    <recommendedName>
        <fullName evidence="3">Reverse transcriptase domain-containing protein</fullName>
    </recommendedName>
</protein>
<dbReference type="PANTHER" id="PTHR47027:SF20">
    <property type="entry name" value="REVERSE TRANSCRIPTASE-LIKE PROTEIN WITH RNA-DIRECTED DNA POLYMERASE DOMAIN"/>
    <property type="match status" value="1"/>
</dbReference>